<feature type="transmembrane region" description="Helical" evidence="7">
    <location>
        <begin position="172"/>
        <end position="195"/>
    </location>
</feature>
<dbReference type="PIRSF" id="PIRSF006066">
    <property type="entry name" value="HI0050"/>
    <property type="match status" value="1"/>
</dbReference>
<feature type="transmembrane region" description="Helical" evidence="7">
    <location>
        <begin position="241"/>
        <end position="263"/>
    </location>
</feature>
<dbReference type="PANTHER" id="PTHR33362:SF5">
    <property type="entry name" value="C4-DICARBOXYLATE TRAP TRANSPORTER LARGE PERMEASE PROTEIN DCTM"/>
    <property type="match status" value="1"/>
</dbReference>
<feature type="transmembrane region" description="Helical" evidence="7">
    <location>
        <begin position="55"/>
        <end position="75"/>
    </location>
</feature>
<keyword evidence="5 7" id="KW-1133">Transmembrane helix</keyword>
<dbReference type="RefSeq" id="WP_368392377.1">
    <property type="nucleotide sequence ID" value="NZ_JBFRYC010000008.1"/>
</dbReference>
<name>A0ABV3TNK4_9RHOB</name>
<sequence>MDILFLFLMVIGFMLVGVPIAVSLGLASTLFLLIFSDASLASVAQSLYDAMDNHATLLAIPFFILASSFMSTGGVAKRIIRFAIAVVGHLPGGLAIAGVFACMLFAALSGSSPATVVAIGSIVIAAMRQVGYSKDFAAGVICNAGTLGILIPPSIVMVVYASATDVSVGRMFLAGVIPGLLAGTMLMATILFIAIRRKLPKGEWQGWGEVWASFRDAFWGLMLIAIIMVGLYGIPGITGGIFTPTEAAAVAAVYAWIVANFIYRDMGPLDQGDTKISLLKRPQALIEVIWHKGTRDTLFEAGKLTITLMFIIANALILKHVLTDEQIPQKITEALLGAGLGKIMFLVIVNVILLIGGQFMEPSGLILIVAPLVFPIAIQLGVDPIHLGIIMVVNMEIGMITPPVGLNLFVTSGVAGMPIMRVVKASAPFLAVLFVFLILITYVPIISTFLPTMAMGPETVVK</sequence>
<feature type="transmembrane region" description="Helical" evidence="7">
    <location>
        <begin position="422"/>
        <end position="445"/>
    </location>
</feature>
<accession>A0ABV3TNK4</accession>
<evidence type="ECO:0000313" key="10">
    <source>
        <dbReference type="Proteomes" id="UP001557465"/>
    </source>
</evidence>
<feature type="transmembrane region" description="Helical" evidence="7">
    <location>
        <begin position="7"/>
        <end position="35"/>
    </location>
</feature>
<comment type="subunit">
    <text evidence="7">The complex comprises the extracytoplasmic solute receptor protein and the two transmembrane proteins.</text>
</comment>
<protein>
    <recommendedName>
        <fullName evidence="7">TRAP transporter large permease protein</fullName>
    </recommendedName>
</protein>
<evidence type="ECO:0000259" key="8">
    <source>
        <dbReference type="Pfam" id="PF06808"/>
    </source>
</evidence>
<dbReference type="Proteomes" id="UP001557465">
    <property type="component" value="Unassembled WGS sequence"/>
</dbReference>
<keyword evidence="4 7" id="KW-0812">Transmembrane</keyword>
<proteinExistence type="inferred from homology"/>
<dbReference type="InterPro" id="IPR004681">
    <property type="entry name" value="TRAP_DctM"/>
</dbReference>
<organism evidence="9 10">
    <name type="scientific">Thioclava arctica</name>
    <dbReference type="NCBI Taxonomy" id="3238301"/>
    <lineage>
        <taxon>Bacteria</taxon>
        <taxon>Pseudomonadati</taxon>
        <taxon>Pseudomonadota</taxon>
        <taxon>Alphaproteobacteria</taxon>
        <taxon>Rhodobacterales</taxon>
        <taxon>Paracoccaceae</taxon>
        <taxon>Thioclava</taxon>
    </lineage>
</organism>
<keyword evidence="3 7" id="KW-0997">Cell inner membrane</keyword>
<evidence type="ECO:0000256" key="3">
    <source>
        <dbReference type="ARBA" id="ARBA00022519"/>
    </source>
</evidence>
<reference evidence="9 10" key="1">
    <citation type="journal article" date="2011" name="Int. J. Syst. Evol. Microbiol.">
        <title>Zhongshania antarctica gen. nov., sp. nov. and Zhongshania guokunii sp. nov., gammaproteobacteria respectively isolated from coastal attached (fast) ice and surface seawater of the Antarctic.</title>
        <authorList>
            <person name="Li H.J."/>
            <person name="Zhang X.Y."/>
            <person name="Chen C.X."/>
            <person name="Zhang Y.J."/>
            <person name="Gao Z.M."/>
            <person name="Yu Y."/>
            <person name="Chen X.L."/>
            <person name="Chen B."/>
            <person name="Zhang Y.Z."/>
        </authorList>
    </citation>
    <scope>NUCLEOTIDE SEQUENCE [LARGE SCALE GENOMIC DNA]</scope>
    <source>
        <strain evidence="9 10">15-R06ZXC-3</strain>
    </source>
</reference>
<evidence type="ECO:0000313" key="9">
    <source>
        <dbReference type="EMBL" id="MEX1662669.1"/>
    </source>
</evidence>
<feature type="domain" description="TRAP C4-dicarboxylate transport system permease DctM subunit" evidence="8">
    <location>
        <begin position="7"/>
        <end position="444"/>
    </location>
</feature>
<dbReference type="Pfam" id="PF06808">
    <property type="entry name" value="DctM"/>
    <property type="match status" value="1"/>
</dbReference>
<feature type="transmembrane region" description="Helical" evidence="7">
    <location>
        <begin position="388"/>
        <end position="410"/>
    </location>
</feature>
<feature type="transmembrane region" description="Helical" evidence="7">
    <location>
        <begin position="114"/>
        <end position="131"/>
    </location>
</feature>
<evidence type="ECO:0000256" key="5">
    <source>
        <dbReference type="ARBA" id="ARBA00022989"/>
    </source>
</evidence>
<evidence type="ECO:0000256" key="6">
    <source>
        <dbReference type="ARBA" id="ARBA00023136"/>
    </source>
</evidence>
<keyword evidence="7" id="KW-0813">Transport</keyword>
<evidence type="ECO:0000256" key="2">
    <source>
        <dbReference type="ARBA" id="ARBA00022475"/>
    </source>
</evidence>
<feature type="transmembrane region" description="Helical" evidence="7">
    <location>
        <begin position="304"/>
        <end position="322"/>
    </location>
</feature>
<feature type="transmembrane region" description="Helical" evidence="7">
    <location>
        <begin position="334"/>
        <end position="356"/>
    </location>
</feature>
<dbReference type="EMBL" id="JBFRYC010000008">
    <property type="protein sequence ID" value="MEX1662669.1"/>
    <property type="molecule type" value="Genomic_DNA"/>
</dbReference>
<keyword evidence="6 7" id="KW-0472">Membrane</keyword>
<dbReference type="PANTHER" id="PTHR33362">
    <property type="entry name" value="SIALIC ACID TRAP TRANSPORTER PERMEASE PROTEIN SIAT-RELATED"/>
    <property type="match status" value="1"/>
</dbReference>
<feature type="transmembrane region" description="Helical" evidence="7">
    <location>
        <begin position="216"/>
        <end position="235"/>
    </location>
</feature>
<keyword evidence="10" id="KW-1185">Reference proteome</keyword>
<dbReference type="InterPro" id="IPR010656">
    <property type="entry name" value="DctM"/>
</dbReference>
<evidence type="ECO:0000256" key="4">
    <source>
        <dbReference type="ARBA" id="ARBA00022692"/>
    </source>
</evidence>
<comment type="function">
    <text evidence="7">Part of the tripartite ATP-independent periplasmic (TRAP) transport system.</text>
</comment>
<comment type="subcellular location">
    <subcellularLocation>
        <location evidence="1 7">Cell inner membrane</location>
        <topology evidence="1 7">Multi-pass membrane protein</topology>
    </subcellularLocation>
</comment>
<comment type="caution">
    <text evidence="9">The sequence shown here is derived from an EMBL/GenBank/DDBJ whole genome shotgun (WGS) entry which is preliminary data.</text>
</comment>
<feature type="transmembrane region" description="Helical" evidence="7">
    <location>
        <begin position="82"/>
        <end position="108"/>
    </location>
</feature>
<dbReference type="NCBIfam" id="TIGR00786">
    <property type="entry name" value="dctM"/>
    <property type="match status" value="1"/>
</dbReference>
<keyword evidence="2" id="KW-1003">Cell membrane</keyword>
<feature type="transmembrane region" description="Helical" evidence="7">
    <location>
        <begin position="363"/>
        <end position="382"/>
    </location>
</feature>
<comment type="similarity">
    <text evidence="7">Belongs to the TRAP transporter large permease family.</text>
</comment>
<gene>
    <name evidence="9" type="ORF">AB4874_13570</name>
</gene>
<evidence type="ECO:0000256" key="7">
    <source>
        <dbReference type="RuleBase" id="RU369079"/>
    </source>
</evidence>
<evidence type="ECO:0000256" key="1">
    <source>
        <dbReference type="ARBA" id="ARBA00004429"/>
    </source>
</evidence>
<feature type="transmembrane region" description="Helical" evidence="7">
    <location>
        <begin position="138"/>
        <end position="160"/>
    </location>
</feature>